<evidence type="ECO:0000256" key="3">
    <source>
        <dbReference type="ARBA" id="ARBA00022840"/>
    </source>
</evidence>
<evidence type="ECO:0000256" key="4">
    <source>
        <dbReference type="ARBA" id="ARBA00061571"/>
    </source>
</evidence>
<dbReference type="Pfam" id="PF12848">
    <property type="entry name" value="ABC_tran_Xtn"/>
    <property type="match status" value="1"/>
</dbReference>
<dbReference type="FunFam" id="3.40.50.300:FF:002053">
    <property type="entry name" value="ABC transporter ATP-binding protein"/>
    <property type="match status" value="1"/>
</dbReference>
<dbReference type="InterPro" id="IPR017871">
    <property type="entry name" value="ABC_transporter-like_CS"/>
</dbReference>
<dbReference type="GO" id="GO:0016887">
    <property type="term" value="F:ATP hydrolysis activity"/>
    <property type="evidence" value="ECO:0007669"/>
    <property type="project" value="InterPro"/>
</dbReference>
<dbReference type="PANTHER" id="PTHR19211">
    <property type="entry name" value="ATP-BINDING TRANSPORT PROTEIN-RELATED"/>
    <property type="match status" value="1"/>
</dbReference>
<dbReference type="SMART" id="SM00382">
    <property type="entry name" value="AAA"/>
    <property type="match status" value="2"/>
</dbReference>
<dbReference type="InterPro" id="IPR032781">
    <property type="entry name" value="ABC_tran_Xtn"/>
</dbReference>
<dbReference type="AlphaFoldDB" id="A0A2A5CA33"/>
<name>A0A2A5CA33_9GAMM</name>
<feature type="domain" description="ABC transporter" evidence="7">
    <location>
        <begin position="2"/>
        <end position="246"/>
    </location>
</feature>
<dbReference type="InterPro" id="IPR050611">
    <property type="entry name" value="ABCF"/>
</dbReference>
<evidence type="ECO:0000313" key="8">
    <source>
        <dbReference type="EMBL" id="PCJ40226.1"/>
    </source>
</evidence>
<evidence type="ECO:0000256" key="1">
    <source>
        <dbReference type="ARBA" id="ARBA00022737"/>
    </source>
</evidence>
<dbReference type="InterPro" id="IPR003439">
    <property type="entry name" value="ABC_transporter-like_ATP-bd"/>
</dbReference>
<comment type="caution">
    <text evidence="8">The sequence shown here is derived from an EMBL/GenBank/DDBJ whole genome shotgun (WGS) entry which is preliminary data.</text>
</comment>
<dbReference type="PANTHER" id="PTHR19211:SF14">
    <property type="entry name" value="ATP-BINDING CASSETTE SUB-FAMILY F MEMBER 1"/>
    <property type="match status" value="1"/>
</dbReference>
<feature type="domain" description="ABC transporter" evidence="7">
    <location>
        <begin position="312"/>
        <end position="526"/>
    </location>
</feature>
<reference evidence="9" key="1">
    <citation type="submission" date="2017-08" db="EMBL/GenBank/DDBJ databases">
        <title>A dynamic microbial community with high functional redundancy inhabits the cold, oxic subseafloor aquifer.</title>
        <authorList>
            <person name="Tully B.J."/>
            <person name="Wheat C.G."/>
            <person name="Glazer B.T."/>
            <person name="Huber J.A."/>
        </authorList>
    </citation>
    <scope>NUCLEOTIDE SEQUENCE [LARGE SCALE GENOMIC DNA]</scope>
</reference>
<evidence type="ECO:0000259" key="7">
    <source>
        <dbReference type="PROSITE" id="PS50893"/>
    </source>
</evidence>
<dbReference type="Gene3D" id="3.40.50.300">
    <property type="entry name" value="P-loop containing nucleotide triphosphate hydrolases"/>
    <property type="match status" value="2"/>
</dbReference>
<comment type="similarity">
    <text evidence="4">Belongs to the ABC transporter superfamily. ABCF family. YheS subfamily.</text>
</comment>
<keyword evidence="1" id="KW-0677">Repeat</keyword>
<dbReference type="GO" id="GO:0005524">
    <property type="term" value="F:ATP binding"/>
    <property type="evidence" value="ECO:0007669"/>
    <property type="project" value="UniProtKB-KW"/>
</dbReference>
<evidence type="ECO:0000256" key="2">
    <source>
        <dbReference type="ARBA" id="ARBA00022741"/>
    </source>
</evidence>
<keyword evidence="3 8" id="KW-0067">ATP-binding</keyword>
<sequence>MISLQDISLRLGSQLLLDEVALTVYAGQKAGIIGRNGTGKTSLFKLLMGELSPDTGELDFPKDLRKSQMRQETKGSQSSAIEYVIDGDIKFRDIEKQLAQAEQANDDHKLALLHAELDLHGGWTIQNRAEQLLSGLGFPPEDFTRTVDEFSGGWRIRLNLAQALMTPSDLLLLDEPTNHLDLEATLWLQQWLLRYQGTLLLVSHDRSFLDVVVGHIISFENKKLILYRGNYSAFEKQKAERMAQQQAQYEKQQTRKKEIEDFVRRFRAKASKARQAQSRIKELSRMVDIAPAHIDSPFHFKFLEPAKLPPSLLACDKIAIGYETPLIQGFSINIRSDSRIGLLGSNGQGKSTLLKVLAGKLPLLGGEINRSDHIKIGYCAQHQVDELDISATPMKLIQSLNGQVREQEIRNFLGGFDFQGDRVTETIEHFSGGEKSRLALALVVWQKPNLLLMDEPTNHLDLEMCHSLTVGLQAFSGALILVSHDRHLLGNTVDQFLLVKDGKLDIFEGDLNDYEKLLLESNKSDNKPRQAKAGKLNKKELRQQAAEKRNHLKSLRTNTAKLEKDIQLNQNRLSAIEEKLADSALYEDGQKDKLNKLLQERAQLISATSELEEEWLNNTEKMEHSEQ</sequence>
<feature type="region of interest" description="Disordered" evidence="6">
    <location>
        <begin position="522"/>
        <end position="542"/>
    </location>
</feature>
<organism evidence="8 9">
    <name type="scientific">SAR86 cluster bacterium</name>
    <dbReference type="NCBI Taxonomy" id="2030880"/>
    <lineage>
        <taxon>Bacteria</taxon>
        <taxon>Pseudomonadati</taxon>
        <taxon>Pseudomonadota</taxon>
        <taxon>Gammaproteobacteria</taxon>
        <taxon>SAR86 cluster</taxon>
    </lineage>
</organism>
<dbReference type="PROSITE" id="PS50893">
    <property type="entry name" value="ABC_TRANSPORTER_2"/>
    <property type="match status" value="2"/>
</dbReference>
<dbReference type="CDD" id="cd03221">
    <property type="entry name" value="ABCF_EF-3"/>
    <property type="match status" value="2"/>
</dbReference>
<dbReference type="InterPro" id="IPR003593">
    <property type="entry name" value="AAA+_ATPase"/>
</dbReference>
<evidence type="ECO:0000313" key="9">
    <source>
        <dbReference type="Proteomes" id="UP000228987"/>
    </source>
</evidence>
<dbReference type="Proteomes" id="UP000228987">
    <property type="component" value="Unassembled WGS sequence"/>
</dbReference>
<dbReference type="Pfam" id="PF00005">
    <property type="entry name" value="ABC_tran"/>
    <property type="match status" value="2"/>
</dbReference>
<dbReference type="FunFam" id="3.40.50.300:FF:000011">
    <property type="entry name" value="Putative ABC transporter ATP-binding component"/>
    <property type="match status" value="1"/>
</dbReference>
<dbReference type="PROSITE" id="PS00211">
    <property type="entry name" value="ABC_TRANSPORTER_1"/>
    <property type="match status" value="1"/>
</dbReference>
<dbReference type="EMBL" id="NVWI01000010">
    <property type="protein sequence ID" value="PCJ40226.1"/>
    <property type="molecule type" value="Genomic_DNA"/>
</dbReference>
<accession>A0A2A5CA33</accession>
<dbReference type="SUPFAM" id="SSF52540">
    <property type="entry name" value="P-loop containing nucleoside triphosphate hydrolases"/>
    <property type="match status" value="2"/>
</dbReference>
<evidence type="ECO:0000256" key="5">
    <source>
        <dbReference type="ARBA" id="ARBA00069073"/>
    </source>
</evidence>
<gene>
    <name evidence="8" type="ORF">COA71_12010</name>
</gene>
<keyword evidence="2" id="KW-0547">Nucleotide-binding</keyword>
<protein>
    <recommendedName>
        <fullName evidence="5">Probable ATP-binding protein YheS</fullName>
    </recommendedName>
</protein>
<proteinExistence type="inferred from homology"/>
<evidence type="ECO:0000256" key="6">
    <source>
        <dbReference type="SAM" id="MobiDB-lite"/>
    </source>
</evidence>
<dbReference type="InterPro" id="IPR027417">
    <property type="entry name" value="P-loop_NTPase"/>
</dbReference>